<keyword evidence="4 5" id="KW-0349">Heme</keyword>
<dbReference type="PANTHER" id="PTHR37013">
    <property type="entry name" value="INTEGRAL MEMBRANE PROTEIN (AFU_ORTHOLOGUE AFUA_1G05950)-RELATED"/>
    <property type="match status" value="1"/>
</dbReference>
<dbReference type="Proteomes" id="UP000596276">
    <property type="component" value="Chromosome 7"/>
</dbReference>
<dbReference type="VEuPathDB" id="FungiDB:F9C07_2200569"/>
<evidence type="ECO:0000313" key="9">
    <source>
        <dbReference type="Proteomes" id="UP000596276"/>
    </source>
</evidence>
<feature type="transmembrane region" description="Helical" evidence="6">
    <location>
        <begin position="26"/>
        <end position="50"/>
    </location>
</feature>
<sequence>MSTGSSSSPSNWVTGSYTGNSDGLRITITIFVVIAWYNSIELMVLIFSIFKQYKGIYFWSLLISTAGILPYSIGFFMKFFDLTSAIWVSLTLVTVGWWTMVTGQSFVLYSRLHLVVQNTRLLNFVCCMIIANVFLLHVPTTVLTYAANYEQSYKFLHAYNIMERVQVAGFCAQELIISGIYIWETTRMLKLNPNRDNRNIILQLFMMNLVCILMDIALIAVECANYYIYQTTLKATVYSIKLKIEYGVLNKLIYIAKQSAGRPAEDPYIELSRLSPIANSDATRTTTQSKPRRSSIEDISFRLRPIIRVTPDEVHINDVGYLDTIYAPSMTRLDKYDYQLRTLRVPGGVGTTADYYLHRIRREALPPFFSKRNVLWLESVITEKVNQLCGLIAKHAATKTPEAARLRHNSHELLKGINMNKHFPWIPDILEALPQLLTRPTMPPGLIDMLELFDRVRAELTTIITRISSNTSGEKESINTGAKGSVYESVLDSPNLPASEKALLRLEQEGALLTLAGTESPAQTLNIIFYHLLANPALLAKLREELATLPTLSTWTQLEQLPYLSAIIEEGNRLSFGVTARTARIQHTPITYTPSAITTLSAHTAELVFLDPYAFLPERWLGDEGRERRKFQLAFSRGGRKCLGVELARAELYLVTAALVRKFDLVLWETDERDVSFEHDYHVAMPRDGSTGVRVVARIR</sequence>
<comment type="cofactor">
    <cofactor evidence="4">
        <name>heme</name>
        <dbReference type="ChEBI" id="CHEBI:30413"/>
    </cofactor>
</comment>
<feature type="transmembrane region" description="Helical" evidence="6">
    <location>
        <begin position="165"/>
        <end position="183"/>
    </location>
</feature>
<evidence type="ECO:0000259" key="7">
    <source>
        <dbReference type="Pfam" id="PF24802"/>
    </source>
</evidence>
<keyword evidence="6" id="KW-1133">Transmembrane helix</keyword>
<feature type="transmembrane region" description="Helical" evidence="6">
    <location>
        <begin position="86"/>
        <end position="109"/>
    </location>
</feature>
<dbReference type="Gene3D" id="1.10.630.10">
    <property type="entry name" value="Cytochrome P450"/>
    <property type="match status" value="1"/>
</dbReference>
<feature type="transmembrane region" description="Helical" evidence="6">
    <location>
        <begin position="204"/>
        <end position="229"/>
    </location>
</feature>
<dbReference type="VEuPathDB" id="FungiDB:AFLA_007452"/>
<dbReference type="InterPro" id="IPR002401">
    <property type="entry name" value="Cyt_P450_E_grp-I"/>
</dbReference>
<dbReference type="GO" id="GO:0004497">
    <property type="term" value="F:monooxygenase activity"/>
    <property type="evidence" value="ECO:0007669"/>
    <property type="project" value="UniProtKB-KW"/>
</dbReference>
<feature type="domain" description="DUF7703" evidence="7">
    <location>
        <begin position="28"/>
        <end position="260"/>
    </location>
</feature>
<dbReference type="Pfam" id="PF00067">
    <property type="entry name" value="p450"/>
    <property type="match status" value="1"/>
</dbReference>
<gene>
    <name evidence="8" type="ORF">F9C07_2200569</name>
</gene>
<evidence type="ECO:0000256" key="5">
    <source>
        <dbReference type="RuleBase" id="RU000461"/>
    </source>
</evidence>
<evidence type="ECO:0000256" key="3">
    <source>
        <dbReference type="ARBA" id="ARBA00023004"/>
    </source>
</evidence>
<evidence type="ECO:0000256" key="6">
    <source>
        <dbReference type="SAM" id="Phobius"/>
    </source>
</evidence>
<keyword evidence="6" id="KW-0472">Membrane</keyword>
<evidence type="ECO:0000313" key="8">
    <source>
        <dbReference type="EMBL" id="QRD91183.1"/>
    </source>
</evidence>
<name>A0A7U2R034_ASPFN</name>
<dbReference type="VEuPathDB" id="FungiDB:AFLA_007454"/>
<dbReference type="InterPro" id="IPR056120">
    <property type="entry name" value="DUF7703"/>
</dbReference>
<organism evidence="8 9">
    <name type="scientific">Aspergillus flavus (strain ATCC 200026 / FGSC A1120 / IAM 13836 / NRRL 3357 / JCM 12722 / SRRC 167)</name>
    <dbReference type="NCBI Taxonomy" id="332952"/>
    <lineage>
        <taxon>Eukaryota</taxon>
        <taxon>Fungi</taxon>
        <taxon>Dikarya</taxon>
        <taxon>Ascomycota</taxon>
        <taxon>Pezizomycotina</taxon>
        <taxon>Eurotiomycetes</taxon>
        <taxon>Eurotiomycetidae</taxon>
        <taxon>Eurotiales</taxon>
        <taxon>Aspergillaceae</taxon>
        <taxon>Aspergillus</taxon>
        <taxon>Aspergillus subgen. Circumdati</taxon>
    </lineage>
</organism>
<dbReference type="CDD" id="cd11062">
    <property type="entry name" value="CYP58-like"/>
    <property type="match status" value="1"/>
</dbReference>
<feature type="binding site" description="axial binding residue" evidence="4">
    <location>
        <position position="642"/>
    </location>
    <ligand>
        <name>heme</name>
        <dbReference type="ChEBI" id="CHEBI:30413"/>
    </ligand>
    <ligandPart>
        <name>Fe</name>
        <dbReference type="ChEBI" id="CHEBI:18248"/>
    </ligandPart>
</feature>
<dbReference type="AlphaFoldDB" id="A0A7U2R034"/>
<keyword evidence="6" id="KW-0812">Transmembrane</keyword>
<evidence type="ECO:0000256" key="1">
    <source>
        <dbReference type="ARBA" id="ARBA00022723"/>
    </source>
</evidence>
<feature type="transmembrane region" description="Helical" evidence="6">
    <location>
        <begin position="121"/>
        <end position="145"/>
    </location>
</feature>
<keyword evidence="3 4" id="KW-0408">Iron</keyword>
<dbReference type="PRINTS" id="PR00463">
    <property type="entry name" value="EP450I"/>
</dbReference>
<keyword evidence="1 4" id="KW-0479">Metal-binding</keyword>
<keyword evidence="2 5" id="KW-0560">Oxidoreductase</keyword>
<dbReference type="GO" id="GO:0005506">
    <property type="term" value="F:iron ion binding"/>
    <property type="evidence" value="ECO:0007669"/>
    <property type="project" value="InterPro"/>
</dbReference>
<protein>
    <submittedName>
        <fullName evidence="8">Cytochrome P450</fullName>
    </submittedName>
</protein>
<dbReference type="Pfam" id="PF24802">
    <property type="entry name" value="DUF7703"/>
    <property type="match status" value="1"/>
</dbReference>
<dbReference type="GO" id="GO:0020037">
    <property type="term" value="F:heme binding"/>
    <property type="evidence" value="ECO:0007669"/>
    <property type="project" value="InterPro"/>
</dbReference>
<evidence type="ECO:0000256" key="2">
    <source>
        <dbReference type="ARBA" id="ARBA00023002"/>
    </source>
</evidence>
<dbReference type="SUPFAM" id="SSF48264">
    <property type="entry name" value="Cytochrome P450"/>
    <property type="match status" value="1"/>
</dbReference>
<dbReference type="InterPro" id="IPR036396">
    <property type="entry name" value="Cyt_P450_sf"/>
</dbReference>
<feature type="transmembrane region" description="Helical" evidence="6">
    <location>
        <begin position="57"/>
        <end position="80"/>
    </location>
</feature>
<comment type="similarity">
    <text evidence="5">Belongs to the cytochrome P450 family.</text>
</comment>
<evidence type="ECO:0000256" key="4">
    <source>
        <dbReference type="PIRSR" id="PIRSR602401-1"/>
    </source>
</evidence>
<dbReference type="PROSITE" id="PS00086">
    <property type="entry name" value="CYTOCHROME_P450"/>
    <property type="match status" value="1"/>
</dbReference>
<dbReference type="GO" id="GO:0016705">
    <property type="term" value="F:oxidoreductase activity, acting on paired donors, with incorporation or reduction of molecular oxygen"/>
    <property type="evidence" value="ECO:0007669"/>
    <property type="project" value="InterPro"/>
</dbReference>
<dbReference type="InterPro" id="IPR001128">
    <property type="entry name" value="Cyt_P450"/>
</dbReference>
<dbReference type="EMBL" id="CP044617">
    <property type="protein sequence ID" value="QRD91183.1"/>
    <property type="molecule type" value="Genomic_DNA"/>
</dbReference>
<keyword evidence="9" id="KW-1185">Reference proteome</keyword>
<dbReference type="InterPro" id="IPR017972">
    <property type="entry name" value="Cyt_P450_CS"/>
</dbReference>
<proteinExistence type="inferred from homology"/>
<keyword evidence="5" id="KW-0503">Monooxygenase</keyword>
<reference evidence="9" key="1">
    <citation type="journal article" date="2021" name="G3 (Bethesda)">
        <title>Chromosome assembled and annotated genome sequence of Aspergillus flavus NRRL 3357.</title>
        <authorList>
            <person name="Skerker J.M."/>
            <person name="Pianalto K.M."/>
            <person name="Mondo S.J."/>
            <person name="Yang K."/>
            <person name="Arkin A.P."/>
            <person name="Keller N.P."/>
            <person name="Grigoriev I.V."/>
            <person name="Louise Glass N.L."/>
        </authorList>
    </citation>
    <scope>NUCLEOTIDE SEQUENCE [LARGE SCALE GENOMIC DNA]</scope>
    <source>
        <strain evidence="9">ATCC 200026 / FGSC A1120 / IAM 13836 / NRRL 3357 / JCM 12722 / SRRC 167</strain>
    </source>
</reference>
<accession>A0A7U2R034</accession>
<dbReference type="PANTHER" id="PTHR37013:SF6">
    <property type="entry name" value="INTEGRAL MEMBRANE PROTEIN"/>
    <property type="match status" value="1"/>
</dbReference>